<dbReference type="PROSITE" id="PS50994">
    <property type="entry name" value="INTEGRASE"/>
    <property type="match status" value="1"/>
</dbReference>
<evidence type="ECO:0000313" key="2">
    <source>
        <dbReference type="Ensembl" id="ENSNFUP00015024037.1"/>
    </source>
</evidence>
<evidence type="ECO:0000259" key="1">
    <source>
        <dbReference type="PROSITE" id="PS50994"/>
    </source>
</evidence>
<dbReference type="InterPro" id="IPR036397">
    <property type="entry name" value="RNaseH_sf"/>
</dbReference>
<dbReference type="GO" id="GO:0015074">
    <property type="term" value="P:DNA integration"/>
    <property type="evidence" value="ECO:0007669"/>
    <property type="project" value="InterPro"/>
</dbReference>
<dbReference type="InterPro" id="IPR050951">
    <property type="entry name" value="Retrovirus_Pol_polyprotein"/>
</dbReference>
<dbReference type="PANTHER" id="PTHR37984">
    <property type="entry name" value="PROTEIN CBG26694"/>
    <property type="match status" value="1"/>
</dbReference>
<dbReference type="Pfam" id="PF00665">
    <property type="entry name" value="rve"/>
    <property type="match status" value="1"/>
</dbReference>
<dbReference type="Gene3D" id="3.30.420.10">
    <property type="entry name" value="Ribonuclease H-like superfamily/Ribonuclease H"/>
    <property type="match status" value="1"/>
</dbReference>
<dbReference type="Proteomes" id="UP000694548">
    <property type="component" value="Chromosome sgr11"/>
</dbReference>
<dbReference type="InterPro" id="IPR012337">
    <property type="entry name" value="RNaseH-like_sf"/>
</dbReference>
<dbReference type="GeneTree" id="ENSGT00940000163772"/>
<reference evidence="2" key="2">
    <citation type="submission" date="2025-08" db="UniProtKB">
        <authorList>
            <consortium name="Ensembl"/>
        </authorList>
    </citation>
    <scope>IDENTIFICATION</scope>
</reference>
<protein>
    <recommendedName>
        <fullName evidence="1">Integrase catalytic domain-containing protein</fullName>
    </recommendedName>
</protein>
<reference evidence="2" key="3">
    <citation type="submission" date="2025-09" db="UniProtKB">
        <authorList>
            <consortium name="Ensembl"/>
        </authorList>
    </citation>
    <scope>IDENTIFICATION</scope>
</reference>
<dbReference type="InterPro" id="IPR001584">
    <property type="entry name" value="Integrase_cat-core"/>
</dbReference>
<sequence length="348" mass="38646">MQPLPVPARPWSHIALDFVTGLPISKGKSVVLTIVDRFSKACHLVQLSKRPSAATTAQLLFLHVVRLHGIPSEILSDPRPQFITKVWKDFCSSIGAEPCLSSGFRPQTNGQCERLNQEVKDTLRYVCADNPTSWSLHLPWIEYFHNTHISAASGLSPFEASLGYQPPLLPGTFPDSITPSVRSHMMACKRVWNHTRSALQRTSAQNKRYADRRRLSAPTYSVGQEVWLSSQHFPLKGAPRKLSPRFLGPFPVVAIISPSAVRPRLPSHLRVHPVFMFPRSDLYPQAPCSLLPIPLPPPESLMAIPPSLCPGFWTSALGDMVANTWSTGWDMVLRNAPGFCYPGSVPHQ</sequence>
<dbReference type="GO" id="GO:0003676">
    <property type="term" value="F:nucleic acid binding"/>
    <property type="evidence" value="ECO:0007669"/>
    <property type="project" value="InterPro"/>
</dbReference>
<reference evidence="2" key="1">
    <citation type="submission" date="2014-08" db="EMBL/GenBank/DDBJ databases">
        <authorList>
            <person name="Senf B."/>
            <person name="Petzold A."/>
            <person name="Downie B.R."/>
            <person name="Koch P."/>
            <person name="Platzer M."/>
        </authorList>
    </citation>
    <scope>NUCLEOTIDE SEQUENCE [LARGE SCALE GENOMIC DNA]</scope>
    <source>
        <strain evidence="2">GRZ</strain>
    </source>
</reference>
<proteinExistence type="predicted"/>
<dbReference type="Ensembl" id="ENSNFUT00015025131.1">
    <property type="protein sequence ID" value="ENSNFUP00015024037.1"/>
    <property type="gene ID" value="ENSNFUG00015011621.1"/>
</dbReference>
<dbReference type="InterPro" id="IPR056924">
    <property type="entry name" value="SH3_Tf2-1"/>
</dbReference>
<dbReference type="SUPFAM" id="SSF53098">
    <property type="entry name" value="Ribonuclease H-like"/>
    <property type="match status" value="1"/>
</dbReference>
<dbReference type="AlphaFoldDB" id="A0A8C6LV70"/>
<evidence type="ECO:0000313" key="3">
    <source>
        <dbReference type="Proteomes" id="UP000694548"/>
    </source>
</evidence>
<organism evidence="2 3">
    <name type="scientific">Nothobranchius furzeri</name>
    <name type="common">Turquoise killifish</name>
    <dbReference type="NCBI Taxonomy" id="105023"/>
    <lineage>
        <taxon>Eukaryota</taxon>
        <taxon>Metazoa</taxon>
        <taxon>Chordata</taxon>
        <taxon>Craniata</taxon>
        <taxon>Vertebrata</taxon>
        <taxon>Euteleostomi</taxon>
        <taxon>Actinopterygii</taxon>
        <taxon>Neopterygii</taxon>
        <taxon>Teleostei</taxon>
        <taxon>Neoteleostei</taxon>
        <taxon>Acanthomorphata</taxon>
        <taxon>Ovalentaria</taxon>
        <taxon>Atherinomorphae</taxon>
        <taxon>Cyprinodontiformes</taxon>
        <taxon>Nothobranchiidae</taxon>
        <taxon>Nothobranchius</taxon>
    </lineage>
</organism>
<keyword evidence="3" id="KW-1185">Reference proteome</keyword>
<dbReference type="Pfam" id="PF24626">
    <property type="entry name" value="SH3_Tf2-1"/>
    <property type="match status" value="1"/>
</dbReference>
<accession>A0A8C6LV70</accession>
<name>A0A8C6LV70_NOTFU</name>
<dbReference type="PANTHER" id="PTHR37984:SF15">
    <property type="entry name" value="INTEGRASE CATALYTIC DOMAIN-CONTAINING PROTEIN"/>
    <property type="match status" value="1"/>
</dbReference>
<feature type="domain" description="Integrase catalytic" evidence="1">
    <location>
        <begin position="6"/>
        <end position="165"/>
    </location>
</feature>